<dbReference type="EMBL" id="JADULK010000010">
    <property type="protein sequence ID" value="MBH1931575.1"/>
    <property type="molecule type" value="Genomic_DNA"/>
</dbReference>
<organism evidence="3 4">
    <name type="scientific">Serratia rubidaea</name>
    <name type="common">Serratia marinorubra</name>
    <dbReference type="NCBI Taxonomy" id="61652"/>
    <lineage>
        <taxon>Bacteria</taxon>
        <taxon>Pseudomonadati</taxon>
        <taxon>Pseudomonadota</taxon>
        <taxon>Gammaproteobacteria</taxon>
        <taxon>Enterobacterales</taxon>
        <taxon>Yersiniaceae</taxon>
        <taxon>Serratia</taxon>
    </lineage>
</organism>
<dbReference type="Proteomes" id="UP000281904">
    <property type="component" value="Chromosome"/>
</dbReference>
<keyword evidence="1" id="KW-1133">Transmembrane helix</keyword>
<keyword evidence="1" id="KW-0472">Membrane</keyword>
<reference evidence="3 4" key="1">
    <citation type="submission" date="2018-12" db="EMBL/GenBank/DDBJ databases">
        <authorList>
            <consortium name="Pathogen Informatics"/>
        </authorList>
    </citation>
    <scope>NUCLEOTIDE SEQUENCE [LARGE SCALE GENOMIC DNA]</scope>
    <source>
        <strain evidence="3 4">NCTC10036</strain>
    </source>
</reference>
<dbReference type="AlphaFoldDB" id="A0A448S8X4"/>
<gene>
    <name evidence="2" type="ORF">I5U13_18130</name>
    <name evidence="3" type="ORF">NCTC10036_01755</name>
</gene>
<accession>A0A448S8X4</accession>
<evidence type="ECO:0000256" key="1">
    <source>
        <dbReference type="SAM" id="Phobius"/>
    </source>
</evidence>
<evidence type="ECO:0000313" key="2">
    <source>
        <dbReference type="EMBL" id="MBH1931575.1"/>
    </source>
</evidence>
<dbReference type="EMBL" id="LR134493">
    <property type="protein sequence ID" value="VEI64146.1"/>
    <property type="molecule type" value="Genomic_DNA"/>
</dbReference>
<evidence type="ECO:0000313" key="3">
    <source>
        <dbReference type="EMBL" id="VEI64146.1"/>
    </source>
</evidence>
<sequence length="94" mass="10742">MMWLYSFISAFVVLLFLAIKLKVNHTDNKLSATLLMIAGWILATGQFIIFANGRALFITDSAQWISDNWLLRYSALAFAVIHIIATFEFKAKKR</sequence>
<keyword evidence="1" id="KW-0812">Transmembrane</keyword>
<feature type="transmembrane region" description="Helical" evidence="1">
    <location>
        <begin position="6"/>
        <end position="23"/>
    </location>
</feature>
<feature type="transmembrane region" description="Helical" evidence="1">
    <location>
        <begin position="70"/>
        <end position="89"/>
    </location>
</feature>
<feature type="transmembrane region" description="Helical" evidence="1">
    <location>
        <begin position="30"/>
        <end position="50"/>
    </location>
</feature>
<name>A0A448S8X4_SERRU</name>
<keyword evidence="5" id="KW-1185">Reference proteome</keyword>
<dbReference type="Proteomes" id="UP000624159">
    <property type="component" value="Unassembled WGS sequence"/>
</dbReference>
<evidence type="ECO:0000313" key="4">
    <source>
        <dbReference type="Proteomes" id="UP000281904"/>
    </source>
</evidence>
<dbReference type="RefSeq" id="WP_126531104.1">
    <property type="nucleotide sequence ID" value="NZ_JADULK010000010.1"/>
</dbReference>
<proteinExistence type="predicted"/>
<reference evidence="2 5" key="2">
    <citation type="submission" date="2020-11" db="EMBL/GenBank/DDBJ databases">
        <title>Enhanced detection system for hospital associated transmission using whole genome sequencing surveillance.</title>
        <authorList>
            <person name="Harrison L.H."/>
            <person name="Van Tyne D."/>
            <person name="Marsh J.W."/>
            <person name="Griffith M.P."/>
            <person name="Snyder D.J."/>
            <person name="Cooper V.S."/>
            <person name="Mustapha M."/>
        </authorList>
    </citation>
    <scope>NUCLEOTIDE SEQUENCE [LARGE SCALE GENOMIC DNA]</scope>
    <source>
        <strain evidence="2 5">SER00230</strain>
    </source>
</reference>
<evidence type="ECO:0000313" key="5">
    <source>
        <dbReference type="Proteomes" id="UP000624159"/>
    </source>
</evidence>
<protein>
    <submittedName>
        <fullName evidence="3">Uncharacterized protein</fullName>
    </submittedName>
</protein>